<dbReference type="AlphaFoldDB" id="A0A6B0U8M3"/>
<name>A0A6B0U8M3_IXORI</name>
<protein>
    <submittedName>
        <fullName evidence="1">Uncharacterized protein</fullName>
    </submittedName>
</protein>
<sequence length="104" mass="11428">MPPPPFLLSVSNLTALGFSNSNYMCKSEKYAAAMFVSFVTLYSLRPQICLQLGSHAQYIHGILYPKMSIVDGMCVGGGVTSLVELVGRGLRERRVDKIQPSFLL</sequence>
<proteinExistence type="predicted"/>
<accession>A0A6B0U8M3</accession>
<organism evidence="1">
    <name type="scientific">Ixodes ricinus</name>
    <name type="common">Common tick</name>
    <name type="synonym">Acarus ricinus</name>
    <dbReference type="NCBI Taxonomy" id="34613"/>
    <lineage>
        <taxon>Eukaryota</taxon>
        <taxon>Metazoa</taxon>
        <taxon>Ecdysozoa</taxon>
        <taxon>Arthropoda</taxon>
        <taxon>Chelicerata</taxon>
        <taxon>Arachnida</taxon>
        <taxon>Acari</taxon>
        <taxon>Parasitiformes</taxon>
        <taxon>Ixodida</taxon>
        <taxon>Ixodoidea</taxon>
        <taxon>Ixodidae</taxon>
        <taxon>Ixodinae</taxon>
        <taxon>Ixodes</taxon>
    </lineage>
</organism>
<evidence type="ECO:0000313" key="1">
    <source>
        <dbReference type="EMBL" id="MXU88932.1"/>
    </source>
</evidence>
<dbReference type="EMBL" id="GIFC01006849">
    <property type="protein sequence ID" value="MXU88932.1"/>
    <property type="molecule type" value="Transcribed_RNA"/>
</dbReference>
<reference evidence="1" key="1">
    <citation type="submission" date="2019-12" db="EMBL/GenBank/DDBJ databases">
        <title>An insight into the sialome of adult female Ixodes ricinus ticks feeding for 6 days.</title>
        <authorList>
            <person name="Perner J."/>
            <person name="Ribeiro J.M.C."/>
        </authorList>
    </citation>
    <scope>NUCLEOTIDE SEQUENCE</scope>
    <source>
        <strain evidence="1">Semi-engorged</strain>
        <tissue evidence="1">Salivary glands</tissue>
    </source>
</reference>